<feature type="non-terminal residue" evidence="2">
    <location>
        <position position="1"/>
    </location>
</feature>
<evidence type="ECO:0000256" key="1">
    <source>
        <dbReference type="SAM" id="MobiDB-lite"/>
    </source>
</evidence>
<accession>A0A5J4VCP5</accession>
<dbReference type="AlphaFoldDB" id="A0A5J4VCP5"/>
<dbReference type="EMBL" id="SNRW01008080">
    <property type="protein sequence ID" value="KAA6380134.1"/>
    <property type="molecule type" value="Genomic_DNA"/>
</dbReference>
<gene>
    <name evidence="2" type="ORF">EZS28_024338</name>
</gene>
<proteinExistence type="predicted"/>
<evidence type="ECO:0000313" key="2">
    <source>
        <dbReference type="EMBL" id="KAA6380134.1"/>
    </source>
</evidence>
<feature type="region of interest" description="Disordered" evidence="1">
    <location>
        <begin position="105"/>
        <end position="140"/>
    </location>
</feature>
<organism evidence="2 3">
    <name type="scientific">Streblomastix strix</name>
    <dbReference type="NCBI Taxonomy" id="222440"/>
    <lineage>
        <taxon>Eukaryota</taxon>
        <taxon>Metamonada</taxon>
        <taxon>Preaxostyla</taxon>
        <taxon>Oxymonadida</taxon>
        <taxon>Streblomastigidae</taxon>
        <taxon>Streblomastix</taxon>
    </lineage>
</organism>
<protein>
    <submittedName>
        <fullName evidence="2">Uncharacterized protein</fullName>
    </submittedName>
</protein>
<sequence>INIENEKEKSAQKLNDAQTLQKRFEEWVQQFFTNNEKLNKVNSEDGLKQEQKHDDQRGTMEMKQIKNQEEITKMMNIVTFDLKFVSGISQCHRKRMVQHMKNAQLRDYQKQGQNMWSNKGDQVNEQEVISPEERSEADEK</sequence>
<reference evidence="2 3" key="1">
    <citation type="submission" date="2019-03" db="EMBL/GenBank/DDBJ databases">
        <title>Single cell metagenomics reveals metabolic interactions within the superorganism composed of flagellate Streblomastix strix and complex community of Bacteroidetes bacteria on its surface.</title>
        <authorList>
            <person name="Treitli S.C."/>
            <person name="Kolisko M."/>
            <person name="Husnik F."/>
            <person name="Keeling P."/>
            <person name="Hampl V."/>
        </authorList>
    </citation>
    <scope>NUCLEOTIDE SEQUENCE [LARGE SCALE GENOMIC DNA]</scope>
    <source>
        <strain evidence="2">ST1C</strain>
    </source>
</reference>
<evidence type="ECO:0000313" key="3">
    <source>
        <dbReference type="Proteomes" id="UP000324800"/>
    </source>
</evidence>
<comment type="caution">
    <text evidence="2">The sequence shown here is derived from an EMBL/GenBank/DDBJ whole genome shotgun (WGS) entry which is preliminary data.</text>
</comment>
<dbReference type="Proteomes" id="UP000324800">
    <property type="component" value="Unassembled WGS sequence"/>
</dbReference>
<feature type="region of interest" description="Disordered" evidence="1">
    <location>
        <begin position="40"/>
        <end position="60"/>
    </location>
</feature>
<feature type="compositionally biased region" description="Polar residues" evidence="1">
    <location>
        <begin position="110"/>
        <end position="127"/>
    </location>
</feature>
<name>A0A5J4VCP5_9EUKA</name>